<dbReference type="GO" id="GO:0046872">
    <property type="term" value="F:metal ion binding"/>
    <property type="evidence" value="ECO:0007669"/>
    <property type="project" value="UniProtKB-KW"/>
</dbReference>
<comment type="caution">
    <text evidence="6">The sequence shown here is derived from an EMBL/GenBank/DDBJ whole genome shotgun (WGS) entry which is preliminary data.</text>
</comment>
<evidence type="ECO:0000259" key="5">
    <source>
        <dbReference type="PROSITE" id="PS51296"/>
    </source>
</evidence>
<keyword evidence="4" id="KW-0411">Iron-sulfur</keyword>
<keyword evidence="2" id="KW-0479">Metal-binding</keyword>
<dbReference type="EMBL" id="VOPW01000001">
    <property type="protein sequence ID" value="TXC66704.1"/>
    <property type="molecule type" value="Genomic_DNA"/>
</dbReference>
<evidence type="ECO:0000256" key="4">
    <source>
        <dbReference type="ARBA" id="ARBA00023014"/>
    </source>
</evidence>
<dbReference type="PROSITE" id="PS51318">
    <property type="entry name" value="TAT"/>
    <property type="match status" value="1"/>
</dbReference>
<proteinExistence type="predicted"/>
<dbReference type="Proteomes" id="UP000321832">
    <property type="component" value="Unassembled WGS sequence"/>
</dbReference>
<evidence type="ECO:0000313" key="7">
    <source>
        <dbReference type="Proteomes" id="UP000321832"/>
    </source>
</evidence>
<dbReference type="SUPFAM" id="SSF50022">
    <property type="entry name" value="ISP domain"/>
    <property type="match status" value="1"/>
</dbReference>
<accession>A0A5C6U185</accession>
<dbReference type="Gene3D" id="2.102.10.10">
    <property type="entry name" value="Rieske [2Fe-2S] iron-sulphur domain"/>
    <property type="match status" value="1"/>
</dbReference>
<keyword evidence="7" id="KW-1185">Reference proteome</keyword>
<name>A0A5C6U185_9BURK</name>
<keyword evidence="3" id="KW-0408">Iron</keyword>
<keyword evidence="1" id="KW-0001">2Fe-2S</keyword>
<dbReference type="GO" id="GO:0051537">
    <property type="term" value="F:2 iron, 2 sulfur cluster binding"/>
    <property type="evidence" value="ECO:0007669"/>
    <property type="project" value="UniProtKB-KW"/>
</dbReference>
<sequence>MAHELVPKTVTPDEETDAGRRTLMQQAACVAGAWAASGLLPAVAGDVRQSHPRSLLVDPFGKPISARALKPGETLLFNYPFAASPVFLIATDDEVRDVELLTEAKQRYAAPAGVGPKRNLVAFSAICAHKLMYPTPALSFIGVRRGTGSEPAQVIHCCGDNSRYDPARGAAVMSGPAPQPLAAVLLEWDAQRDQLHAVGTRGGEKFAEFFEKYAFKLEMELGRRAREAAAGATTIVKPASAYSRQWQSCPA</sequence>
<evidence type="ECO:0000313" key="6">
    <source>
        <dbReference type="EMBL" id="TXC66704.1"/>
    </source>
</evidence>
<dbReference type="PROSITE" id="PS51296">
    <property type="entry name" value="RIESKE"/>
    <property type="match status" value="1"/>
</dbReference>
<evidence type="ECO:0000256" key="2">
    <source>
        <dbReference type="ARBA" id="ARBA00022723"/>
    </source>
</evidence>
<protein>
    <submittedName>
        <fullName evidence="6">(2Fe-2S)-binding protein</fullName>
    </submittedName>
</protein>
<evidence type="ECO:0000256" key="1">
    <source>
        <dbReference type="ARBA" id="ARBA00022714"/>
    </source>
</evidence>
<organism evidence="6 7">
    <name type="scientific">Piscinibacter aquaticus</name>
    <dbReference type="NCBI Taxonomy" id="392597"/>
    <lineage>
        <taxon>Bacteria</taxon>
        <taxon>Pseudomonadati</taxon>
        <taxon>Pseudomonadota</taxon>
        <taxon>Betaproteobacteria</taxon>
        <taxon>Burkholderiales</taxon>
        <taxon>Sphaerotilaceae</taxon>
        <taxon>Piscinibacter</taxon>
    </lineage>
</organism>
<dbReference type="InterPro" id="IPR036922">
    <property type="entry name" value="Rieske_2Fe-2S_sf"/>
</dbReference>
<reference evidence="6 7" key="1">
    <citation type="submission" date="2019-08" db="EMBL/GenBank/DDBJ databases">
        <authorList>
            <person name="Khan S.A."/>
            <person name="Jeon C.O."/>
            <person name="Jeong S.E."/>
        </authorList>
    </citation>
    <scope>NUCLEOTIDE SEQUENCE [LARGE SCALE GENOMIC DNA]</scope>
    <source>
        <strain evidence="7">IMCC1728</strain>
    </source>
</reference>
<dbReference type="AlphaFoldDB" id="A0A5C6U185"/>
<dbReference type="InterPro" id="IPR006311">
    <property type="entry name" value="TAT_signal"/>
</dbReference>
<gene>
    <name evidence="6" type="ORF">FSC37_15505</name>
</gene>
<dbReference type="InterPro" id="IPR017941">
    <property type="entry name" value="Rieske_2Fe-2S"/>
</dbReference>
<feature type="domain" description="Rieske" evidence="5">
    <location>
        <begin position="86"/>
        <end position="195"/>
    </location>
</feature>
<evidence type="ECO:0000256" key="3">
    <source>
        <dbReference type="ARBA" id="ARBA00023004"/>
    </source>
</evidence>